<sequence length="127" mass="14824">RLVALHFLGGPPTRWHTDCHHKDHDRTNNHWKNLEWVTHSENLLRSYSETDREGWGKGRSRGPHSRETIEKMSLAKERGVWVEGLNGKRTEYRSIQAMIDGFGIYRKAFNRSVKSGEPYKGLTFGYL</sequence>
<protein>
    <recommendedName>
        <fullName evidence="1">HNH nuclease domain-containing protein</fullName>
    </recommendedName>
</protein>
<gene>
    <name evidence="2" type="ORF">LCGC14_2223090</name>
</gene>
<evidence type="ECO:0000259" key="1">
    <source>
        <dbReference type="Pfam" id="PF13392"/>
    </source>
</evidence>
<dbReference type="AlphaFoldDB" id="A0A0F9FMZ1"/>
<evidence type="ECO:0000313" key="2">
    <source>
        <dbReference type="EMBL" id="KKL58670.1"/>
    </source>
</evidence>
<dbReference type="Gene3D" id="3.90.75.20">
    <property type="match status" value="1"/>
</dbReference>
<proteinExistence type="predicted"/>
<dbReference type="SUPFAM" id="SSF54060">
    <property type="entry name" value="His-Me finger endonucleases"/>
    <property type="match status" value="1"/>
</dbReference>
<feature type="domain" description="HNH nuclease" evidence="1">
    <location>
        <begin position="18"/>
        <end position="43"/>
    </location>
</feature>
<feature type="non-terminal residue" evidence="2">
    <location>
        <position position="1"/>
    </location>
</feature>
<dbReference type="Pfam" id="PF13392">
    <property type="entry name" value="HNH_3"/>
    <property type="match status" value="1"/>
</dbReference>
<accession>A0A0F9FMZ1</accession>
<dbReference type="InterPro" id="IPR003615">
    <property type="entry name" value="HNH_nuc"/>
</dbReference>
<reference evidence="2" key="1">
    <citation type="journal article" date="2015" name="Nature">
        <title>Complex archaea that bridge the gap between prokaryotes and eukaryotes.</title>
        <authorList>
            <person name="Spang A."/>
            <person name="Saw J.H."/>
            <person name="Jorgensen S.L."/>
            <person name="Zaremba-Niedzwiedzka K."/>
            <person name="Martijn J."/>
            <person name="Lind A.E."/>
            <person name="van Eijk R."/>
            <person name="Schleper C."/>
            <person name="Guy L."/>
            <person name="Ettema T.J."/>
        </authorList>
    </citation>
    <scope>NUCLEOTIDE SEQUENCE</scope>
</reference>
<organism evidence="2">
    <name type="scientific">marine sediment metagenome</name>
    <dbReference type="NCBI Taxonomy" id="412755"/>
    <lineage>
        <taxon>unclassified sequences</taxon>
        <taxon>metagenomes</taxon>
        <taxon>ecological metagenomes</taxon>
    </lineage>
</organism>
<dbReference type="InterPro" id="IPR044925">
    <property type="entry name" value="His-Me_finger_sf"/>
</dbReference>
<comment type="caution">
    <text evidence="2">The sequence shown here is derived from an EMBL/GenBank/DDBJ whole genome shotgun (WGS) entry which is preliminary data.</text>
</comment>
<name>A0A0F9FMZ1_9ZZZZ</name>
<dbReference type="EMBL" id="LAZR01029742">
    <property type="protein sequence ID" value="KKL58670.1"/>
    <property type="molecule type" value="Genomic_DNA"/>
</dbReference>